<dbReference type="InterPro" id="IPR013785">
    <property type="entry name" value="Aldolase_TIM"/>
</dbReference>
<feature type="binding site" evidence="8">
    <location>
        <position position="61"/>
    </location>
    <ligand>
        <name>[4Fe-4S] cluster</name>
        <dbReference type="ChEBI" id="CHEBI:49883"/>
        <label>1</label>
    </ligand>
</feature>
<dbReference type="Gene3D" id="3.20.20.70">
    <property type="entry name" value="Aldolase class I"/>
    <property type="match status" value="1"/>
</dbReference>
<dbReference type="SFLD" id="SFLDG01058">
    <property type="entry name" value="lipoyl_synthase_like"/>
    <property type="match status" value="1"/>
</dbReference>
<feature type="binding site" evidence="8">
    <location>
        <position position="67"/>
    </location>
    <ligand>
        <name>[4Fe-4S] cluster</name>
        <dbReference type="ChEBI" id="CHEBI:49883"/>
        <label>1</label>
    </ligand>
</feature>
<accession>A0ABW5V1N4</accession>
<proteinExistence type="inferred from homology"/>
<dbReference type="EMBL" id="JBHUNE010000006">
    <property type="protein sequence ID" value="MFD2758584.1"/>
    <property type="molecule type" value="Genomic_DNA"/>
</dbReference>
<keyword evidence="1 8" id="KW-0004">4Fe-4S</keyword>
<evidence type="ECO:0000256" key="6">
    <source>
        <dbReference type="ARBA" id="ARBA00023014"/>
    </source>
</evidence>
<dbReference type="InterPro" id="IPR031691">
    <property type="entry name" value="LIAS_N"/>
</dbReference>
<evidence type="ECO:0000313" key="10">
    <source>
        <dbReference type="EMBL" id="MFD2758584.1"/>
    </source>
</evidence>
<protein>
    <recommendedName>
        <fullName evidence="8">Lipoyl synthase</fullName>
        <ecNumber evidence="8">2.8.1.8</ecNumber>
    </recommendedName>
    <alternativeName>
        <fullName evidence="8">Lip-syn</fullName>
        <shortName evidence="8">LS</shortName>
    </alternativeName>
    <alternativeName>
        <fullName evidence="8">Lipoate synthase</fullName>
    </alternativeName>
    <alternativeName>
        <fullName evidence="8">Lipoic acid synthase</fullName>
    </alternativeName>
    <alternativeName>
        <fullName evidence="8">Sulfur insertion protein LipA</fullName>
    </alternativeName>
</protein>
<keyword evidence="4 8" id="KW-0479">Metal-binding</keyword>
<evidence type="ECO:0000256" key="3">
    <source>
        <dbReference type="ARBA" id="ARBA00022691"/>
    </source>
</evidence>
<dbReference type="NCBIfam" id="NF004019">
    <property type="entry name" value="PRK05481.1"/>
    <property type="match status" value="1"/>
</dbReference>
<keyword evidence="6 8" id="KW-0411">Iron-sulfur</keyword>
<keyword evidence="2 8" id="KW-0808">Transferase</keyword>
<comment type="cofactor">
    <cofactor evidence="8">
        <name>[4Fe-4S] cluster</name>
        <dbReference type="ChEBI" id="CHEBI:49883"/>
    </cofactor>
    <text evidence="8">Binds 2 [4Fe-4S] clusters per subunit. One cluster is coordinated with 3 cysteines and an exchangeable S-adenosyl-L-methionine.</text>
</comment>
<sequence>MSALAPEGRKLLRVEARNAESPIERKPEWIKTRATANTEYEDVKRLARKSDLHTVCEEAGCPNIYECWQDREATFLIGGDQCTRRCDFCMIATGKPAGYDREEPQRVAESVRELGLRYATVTGVARDDLPDGACWLFAETARQIHALNPGTGVELLVDDFRGGDAAIEAVCAADPEVFAHNIETVPRIFKQIRPGFRYDRSLRMLARASELGMITKSNLILGMGETSDEIVATMRDLRDHDVDVLTLTQYLRPSRLHHPVDRWVQPQEFIALSETARELGFVGVMAGPLVRSSYRAGRLWAQATKAKGRRIPAALAHLDTDVPARQEATAVAARQAATIGS</sequence>
<dbReference type="SFLD" id="SFLDS00029">
    <property type="entry name" value="Radical_SAM"/>
    <property type="match status" value="1"/>
</dbReference>
<dbReference type="GO" id="GO:0016992">
    <property type="term" value="F:lipoate synthase activity"/>
    <property type="evidence" value="ECO:0007669"/>
    <property type="project" value="UniProtKB-EC"/>
</dbReference>
<dbReference type="InterPro" id="IPR003698">
    <property type="entry name" value="Lipoyl_synth"/>
</dbReference>
<feature type="binding site" evidence="8">
    <location>
        <position position="82"/>
    </location>
    <ligand>
        <name>[4Fe-4S] cluster</name>
        <dbReference type="ChEBI" id="CHEBI:49883"/>
        <label>2</label>
        <note>4Fe-4S-S-AdoMet</note>
    </ligand>
</feature>
<keyword evidence="5 8" id="KW-0408">Iron</keyword>
<keyword evidence="8" id="KW-0963">Cytoplasm</keyword>
<feature type="domain" description="Radical SAM core" evidence="9">
    <location>
        <begin position="68"/>
        <end position="282"/>
    </location>
</feature>
<dbReference type="CDD" id="cd01335">
    <property type="entry name" value="Radical_SAM"/>
    <property type="match status" value="1"/>
</dbReference>
<reference evidence="11" key="1">
    <citation type="journal article" date="2019" name="Int. J. Syst. Evol. Microbiol.">
        <title>The Global Catalogue of Microorganisms (GCM) 10K type strain sequencing project: providing services to taxonomists for standard genome sequencing and annotation.</title>
        <authorList>
            <consortium name="The Broad Institute Genomics Platform"/>
            <consortium name="The Broad Institute Genome Sequencing Center for Infectious Disease"/>
            <person name="Wu L."/>
            <person name="Ma J."/>
        </authorList>
    </citation>
    <scope>NUCLEOTIDE SEQUENCE [LARGE SCALE GENOMIC DNA]</scope>
    <source>
        <strain evidence="11">TISTR 1514</strain>
    </source>
</reference>
<feature type="binding site" evidence="8">
    <location>
        <position position="89"/>
    </location>
    <ligand>
        <name>[4Fe-4S] cluster</name>
        <dbReference type="ChEBI" id="CHEBI:49883"/>
        <label>2</label>
        <note>4Fe-4S-S-AdoMet</note>
    </ligand>
</feature>
<evidence type="ECO:0000256" key="4">
    <source>
        <dbReference type="ARBA" id="ARBA00022723"/>
    </source>
</evidence>
<keyword evidence="11" id="KW-1185">Reference proteome</keyword>
<comment type="subcellular location">
    <subcellularLocation>
        <location evidence="8">Cytoplasm</location>
    </subcellularLocation>
</comment>
<organism evidence="10 11">
    <name type="scientific">Gulosibacter faecalis</name>
    <dbReference type="NCBI Taxonomy" id="272240"/>
    <lineage>
        <taxon>Bacteria</taxon>
        <taxon>Bacillati</taxon>
        <taxon>Actinomycetota</taxon>
        <taxon>Actinomycetes</taxon>
        <taxon>Micrococcales</taxon>
        <taxon>Microbacteriaceae</taxon>
        <taxon>Gulosibacter</taxon>
    </lineage>
</organism>
<dbReference type="HAMAP" id="MF_00206">
    <property type="entry name" value="Lipoyl_synth"/>
    <property type="match status" value="1"/>
</dbReference>
<comment type="pathway">
    <text evidence="8">Protein modification; protein lipoylation via endogenous pathway; protein N(6)-(lipoyl)lysine from octanoyl-[acyl-carrier-protein]: step 2/2.</text>
</comment>
<dbReference type="InterPro" id="IPR058240">
    <property type="entry name" value="rSAM_sf"/>
</dbReference>
<dbReference type="PROSITE" id="PS51918">
    <property type="entry name" value="RADICAL_SAM"/>
    <property type="match status" value="1"/>
</dbReference>
<evidence type="ECO:0000259" key="9">
    <source>
        <dbReference type="PROSITE" id="PS51918"/>
    </source>
</evidence>
<evidence type="ECO:0000256" key="8">
    <source>
        <dbReference type="HAMAP-Rule" id="MF_00206"/>
    </source>
</evidence>
<comment type="caution">
    <text evidence="10">The sequence shown here is derived from an EMBL/GenBank/DDBJ whole genome shotgun (WGS) entry which is preliminary data.</text>
</comment>
<evidence type="ECO:0000256" key="7">
    <source>
        <dbReference type="ARBA" id="ARBA00047326"/>
    </source>
</evidence>
<comment type="catalytic activity">
    <reaction evidence="7 8">
        <text>[[Fe-S] cluster scaffold protein carrying a second [4Fe-4S](2+) cluster] + N(6)-octanoyl-L-lysyl-[protein] + 2 oxidized [2Fe-2S]-[ferredoxin] + 2 S-adenosyl-L-methionine + 4 H(+) = [[Fe-S] cluster scaffold protein] + N(6)-[(R)-dihydrolipoyl]-L-lysyl-[protein] + 4 Fe(3+) + 2 hydrogen sulfide + 2 5'-deoxyadenosine + 2 L-methionine + 2 reduced [2Fe-2S]-[ferredoxin]</text>
        <dbReference type="Rhea" id="RHEA:16585"/>
        <dbReference type="Rhea" id="RHEA-COMP:9928"/>
        <dbReference type="Rhea" id="RHEA-COMP:10000"/>
        <dbReference type="Rhea" id="RHEA-COMP:10001"/>
        <dbReference type="Rhea" id="RHEA-COMP:10475"/>
        <dbReference type="Rhea" id="RHEA-COMP:14568"/>
        <dbReference type="Rhea" id="RHEA-COMP:14569"/>
        <dbReference type="ChEBI" id="CHEBI:15378"/>
        <dbReference type="ChEBI" id="CHEBI:17319"/>
        <dbReference type="ChEBI" id="CHEBI:29034"/>
        <dbReference type="ChEBI" id="CHEBI:29919"/>
        <dbReference type="ChEBI" id="CHEBI:33722"/>
        <dbReference type="ChEBI" id="CHEBI:33737"/>
        <dbReference type="ChEBI" id="CHEBI:33738"/>
        <dbReference type="ChEBI" id="CHEBI:57844"/>
        <dbReference type="ChEBI" id="CHEBI:59789"/>
        <dbReference type="ChEBI" id="CHEBI:78809"/>
        <dbReference type="ChEBI" id="CHEBI:83100"/>
        <dbReference type="EC" id="2.8.1.8"/>
    </reaction>
</comment>
<dbReference type="InterPro" id="IPR007197">
    <property type="entry name" value="rSAM"/>
</dbReference>
<dbReference type="SUPFAM" id="SSF102114">
    <property type="entry name" value="Radical SAM enzymes"/>
    <property type="match status" value="1"/>
</dbReference>
<evidence type="ECO:0000256" key="2">
    <source>
        <dbReference type="ARBA" id="ARBA00022679"/>
    </source>
</evidence>
<evidence type="ECO:0000256" key="5">
    <source>
        <dbReference type="ARBA" id="ARBA00023004"/>
    </source>
</evidence>
<dbReference type="Pfam" id="PF04055">
    <property type="entry name" value="Radical_SAM"/>
    <property type="match status" value="1"/>
</dbReference>
<dbReference type="SMART" id="SM00729">
    <property type="entry name" value="Elp3"/>
    <property type="match status" value="1"/>
</dbReference>
<dbReference type="InterPro" id="IPR006638">
    <property type="entry name" value="Elp3/MiaA/NifB-like_rSAM"/>
</dbReference>
<evidence type="ECO:0000256" key="1">
    <source>
        <dbReference type="ARBA" id="ARBA00022485"/>
    </source>
</evidence>
<feature type="binding site" evidence="8">
    <location>
        <position position="56"/>
    </location>
    <ligand>
        <name>[4Fe-4S] cluster</name>
        <dbReference type="ChEBI" id="CHEBI:49883"/>
        <label>1</label>
    </ligand>
</feature>
<dbReference type="SFLD" id="SFLDF00271">
    <property type="entry name" value="lipoyl_synthase"/>
    <property type="match status" value="1"/>
</dbReference>
<feature type="binding site" evidence="8">
    <location>
        <position position="86"/>
    </location>
    <ligand>
        <name>[4Fe-4S] cluster</name>
        <dbReference type="ChEBI" id="CHEBI:49883"/>
        <label>2</label>
        <note>4Fe-4S-S-AdoMet</note>
    </ligand>
</feature>
<comment type="function">
    <text evidence="8">Catalyzes the radical-mediated insertion of two sulfur atoms into the C-6 and C-8 positions of the octanoyl moiety bound to the lipoyl domains of lipoate-dependent enzymes, thereby converting the octanoylated domains into lipoylated derivatives.</text>
</comment>
<dbReference type="PANTHER" id="PTHR10949">
    <property type="entry name" value="LIPOYL SYNTHASE"/>
    <property type="match status" value="1"/>
</dbReference>
<keyword evidence="3 8" id="KW-0949">S-adenosyl-L-methionine</keyword>
<dbReference type="PANTHER" id="PTHR10949:SF0">
    <property type="entry name" value="LIPOYL SYNTHASE, MITOCHONDRIAL"/>
    <property type="match status" value="1"/>
</dbReference>
<name>A0ABW5V1N4_9MICO</name>
<comment type="similarity">
    <text evidence="8">Belongs to the radical SAM superfamily. Lipoyl synthase family.</text>
</comment>
<dbReference type="Proteomes" id="UP001597492">
    <property type="component" value="Unassembled WGS sequence"/>
</dbReference>
<dbReference type="NCBIfam" id="NF009544">
    <property type="entry name" value="PRK12928.1"/>
    <property type="match status" value="1"/>
</dbReference>
<feature type="binding site" evidence="8">
    <location>
        <position position="293"/>
    </location>
    <ligand>
        <name>[4Fe-4S] cluster</name>
        <dbReference type="ChEBI" id="CHEBI:49883"/>
        <label>1</label>
    </ligand>
</feature>
<dbReference type="NCBIfam" id="TIGR00510">
    <property type="entry name" value="lipA"/>
    <property type="match status" value="1"/>
</dbReference>
<dbReference type="EC" id="2.8.1.8" evidence="8"/>
<dbReference type="RefSeq" id="WP_019617674.1">
    <property type="nucleotide sequence ID" value="NZ_JBHUNE010000006.1"/>
</dbReference>
<evidence type="ECO:0000313" key="11">
    <source>
        <dbReference type="Proteomes" id="UP001597492"/>
    </source>
</evidence>
<dbReference type="Pfam" id="PF16881">
    <property type="entry name" value="LIAS_N"/>
    <property type="match status" value="1"/>
</dbReference>
<gene>
    <name evidence="8 10" type="primary">lipA</name>
    <name evidence="10" type="ORF">ACFSW7_09350</name>
</gene>
<dbReference type="PIRSF" id="PIRSF005963">
    <property type="entry name" value="Lipoyl_synth"/>
    <property type="match status" value="1"/>
</dbReference>